<feature type="compositionally biased region" description="Polar residues" evidence="3">
    <location>
        <begin position="392"/>
        <end position="404"/>
    </location>
</feature>
<organism evidence="4 5">
    <name type="scientific">Dunaliella salina</name>
    <name type="common">Green alga</name>
    <name type="synonym">Protococcus salinus</name>
    <dbReference type="NCBI Taxonomy" id="3046"/>
    <lineage>
        <taxon>Eukaryota</taxon>
        <taxon>Viridiplantae</taxon>
        <taxon>Chlorophyta</taxon>
        <taxon>core chlorophytes</taxon>
        <taxon>Chlorophyceae</taxon>
        <taxon>CS clade</taxon>
        <taxon>Chlamydomonadales</taxon>
        <taxon>Dunaliellaceae</taxon>
        <taxon>Dunaliella</taxon>
    </lineage>
</organism>
<evidence type="ECO:0000256" key="2">
    <source>
        <dbReference type="ARBA" id="ARBA00022737"/>
    </source>
</evidence>
<dbReference type="Gene3D" id="2.120.10.80">
    <property type="entry name" value="Kelch-type beta propeller"/>
    <property type="match status" value="1"/>
</dbReference>
<dbReference type="Pfam" id="PF24681">
    <property type="entry name" value="Kelch_KLHDC2_KLHL20_DRC7"/>
    <property type="match status" value="1"/>
</dbReference>
<accession>A0ABQ7H4V9</accession>
<evidence type="ECO:0000256" key="1">
    <source>
        <dbReference type="ARBA" id="ARBA00022441"/>
    </source>
</evidence>
<comment type="caution">
    <text evidence="4">The sequence shown here is derived from an EMBL/GenBank/DDBJ whole genome shotgun (WGS) entry which is preliminary data.</text>
</comment>
<name>A0ABQ7H4V9_DUNSA</name>
<evidence type="ECO:0000313" key="4">
    <source>
        <dbReference type="EMBL" id="KAF5841895.1"/>
    </source>
</evidence>
<keyword evidence="5" id="KW-1185">Reference proteome</keyword>
<evidence type="ECO:0000313" key="5">
    <source>
        <dbReference type="Proteomes" id="UP000815325"/>
    </source>
</evidence>
<dbReference type="PANTHER" id="PTHR46093">
    <property type="entry name" value="ACYL-COA-BINDING DOMAIN-CONTAINING PROTEIN 5"/>
    <property type="match status" value="1"/>
</dbReference>
<reference evidence="4" key="1">
    <citation type="submission" date="2017-08" db="EMBL/GenBank/DDBJ databases">
        <authorList>
            <person name="Polle J.E."/>
            <person name="Barry K."/>
            <person name="Cushman J."/>
            <person name="Schmutz J."/>
            <person name="Tran D."/>
            <person name="Hathwaick L.T."/>
            <person name="Yim W.C."/>
            <person name="Jenkins J."/>
            <person name="Mckie-Krisberg Z.M."/>
            <person name="Prochnik S."/>
            <person name="Lindquist E."/>
            <person name="Dockter R.B."/>
            <person name="Adam C."/>
            <person name="Molina H."/>
            <person name="Bunkerborg J."/>
            <person name="Jin E."/>
            <person name="Buchheim M."/>
            <person name="Magnuson J."/>
        </authorList>
    </citation>
    <scope>NUCLEOTIDE SEQUENCE</scope>
    <source>
        <strain evidence="4">CCAP 19/18</strain>
    </source>
</reference>
<dbReference type="InterPro" id="IPR015915">
    <property type="entry name" value="Kelch-typ_b-propeller"/>
</dbReference>
<gene>
    <name evidence="4" type="ORF">DUNSADRAFT_10332</name>
</gene>
<dbReference type="EMBL" id="MU069473">
    <property type="protein sequence ID" value="KAF5841895.1"/>
    <property type="molecule type" value="Genomic_DNA"/>
</dbReference>
<proteinExistence type="predicted"/>
<dbReference type="PANTHER" id="PTHR46093:SF18">
    <property type="entry name" value="FIBRONECTIN TYPE-III DOMAIN-CONTAINING PROTEIN"/>
    <property type="match status" value="1"/>
</dbReference>
<protein>
    <submittedName>
        <fullName evidence="4">Uncharacterized protein</fullName>
    </submittedName>
</protein>
<feature type="region of interest" description="Disordered" evidence="3">
    <location>
        <begin position="392"/>
        <end position="417"/>
    </location>
</feature>
<evidence type="ECO:0000256" key="3">
    <source>
        <dbReference type="SAM" id="MobiDB-lite"/>
    </source>
</evidence>
<keyword evidence="1" id="KW-0880">Kelch repeat</keyword>
<dbReference type="Proteomes" id="UP000815325">
    <property type="component" value="Unassembled WGS sequence"/>
</dbReference>
<sequence>MLACMQGFDAHRVALLALEQERNALADQLEAYSRIDLVHAQKMREVHEKHSEAMKDASGVAGRKLERLYESAAAAYAARCLAKHLARALAWWHFEAVRSRRLVWASRVWDNRKLEVAFLGWQQVWWEASQAKASACFRRLLHRASLQHTRRLLHAWQARVEHWQYKRGVVQRAEARYNRSLAKHAMAALTSQVGCKLRALQQLAAMGRVRKLRMTVRGWFAWCVLSKRAARMARRGRLQNALRQWSRAVCTAVVAAEQAELKFKATCQRLKVDSLGAWHNVTVLRAHRRWAASQIAMRARAAQLHAVLQHWYTELRVSRWAAAREQQMLRGALLAWDAWGKRRQRLSRLAGSAAACRLQGLLSAALGEWRVLGAGRRARLLGVDLTKMQVQHSDAHPLTTSTPTPGIPSAPTRASPNLQASPVAHREDLSTRVSCEPVALDTKLLPQGQLKAVRDGACCACGPSSFVAIGGFDGQKETMDMLVFKIKASRPPSAAPSLSATVELLQPRSIRSPIGRSHHTATYHAQSRSILVFGGYSSTAGGHLNELWVFSMDLREWIQPDITGDWPPARRGHVAAVSHDALYVHGGFNGSEHWGDVWCLDLRRWHWEQLSPQVQ</sequence>
<keyword evidence="2" id="KW-0677">Repeat</keyword>
<dbReference type="SUPFAM" id="SSF117281">
    <property type="entry name" value="Kelch motif"/>
    <property type="match status" value="1"/>
</dbReference>